<sequence length="137" mass="14900">MNIVTLVCLNPEQVTTTIHASRRIALERLASDNEVEIPEGIDDEELEELLDDEVMSSFHISEHKVDVPPVVVTVDAGCVNQVAASFPLDVLVIDKDTDCAEEDDIITLPDGSTATHEWESAEIDAEYVANVIALADA</sequence>
<keyword evidence="1" id="KW-0614">Plasmid</keyword>
<dbReference type="KEGG" id="err:DVR09_15200"/>
<accession>A0A345YIP9</accession>
<reference evidence="1 2" key="1">
    <citation type="submission" date="2018-07" db="EMBL/GenBank/DDBJ databases">
        <title>Genome sequence of Erythrobacter strain YH-07, an antagonistic bacterium isolated from Yellow Sea.</title>
        <authorList>
            <person name="Tang T."/>
            <person name="Liu Q."/>
            <person name="Sun X."/>
        </authorList>
    </citation>
    <scope>NUCLEOTIDE SEQUENCE [LARGE SCALE GENOMIC DNA]</scope>
    <source>
        <strain evidence="1 2">YH-07</strain>
        <plasmid evidence="1 2">unnamed</plasmid>
    </source>
</reference>
<keyword evidence="2" id="KW-1185">Reference proteome</keyword>
<dbReference type="RefSeq" id="WP_115418114.1">
    <property type="nucleotide sequence ID" value="NZ_CP031358.1"/>
</dbReference>
<dbReference type="Proteomes" id="UP000254508">
    <property type="component" value="Plasmid unnamed"/>
</dbReference>
<evidence type="ECO:0000313" key="1">
    <source>
        <dbReference type="EMBL" id="AXK43801.1"/>
    </source>
</evidence>
<gene>
    <name evidence="1" type="ORF">DVR09_15200</name>
</gene>
<name>A0A345YIP9_9SPHN</name>
<geneLocation type="plasmid" evidence="1 2">
    <name>unnamed</name>
</geneLocation>
<proteinExistence type="predicted"/>
<evidence type="ECO:0000313" key="2">
    <source>
        <dbReference type="Proteomes" id="UP000254508"/>
    </source>
</evidence>
<organism evidence="1 2">
    <name type="scientific">Erythrobacter aureus</name>
    <dbReference type="NCBI Taxonomy" id="2182384"/>
    <lineage>
        <taxon>Bacteria</taxon>
        <taxon>Pseudomonadati</taxon>
        <taxon>Pseudomonadota</taxon>
        <taxon>Alphaproteobacteria</taxon>
        <taxon>Sphingomonadales</taxon>
        <taxon>Erythrobacteraceae</taxon>
        <taxon>Erythrobacter/Porphyrobacter group</taxon>
        <taxon>Erythrobacter</taxon>
    </lineage>
</organism>
<dbReference type="EMBL" id="CP031358">
    <property type="protein sequence ID" value="AXK43801.1"/>
    <property type="molecule type" value="Genomic_DNA"/>
</dbReference>
<dbReference type="AlphaFoldDB" id="A0A345YIP9"/>
<protein>
    <submittedName>
        <fullName evidence="1">Uncharacterized protein</fullName>
    </submittedName>
</protein>